<dbReference type="GeneID" id="109957305"/>
<dbReference type="OrthoDB" id="8900217at2759"/>
<keyword evidence="5" id="KW-1185">Reference proteome</keyword>
<feature type="chain" id="PRO_5018754039" description="Chemokine interleukin-8-like domain-containing protein" evidence="2">
    <location>
        <begin position="26"/>
        <end position="111"/>
    </location>
</feature>
<organism evidence="4 5">
    <name type="scientific">Monopterus albus</name>
    <name type="common">Swamp eel</name>
    <dbReference type="NCBI Taxonomy" id="43700"/>
    <lineage>
        <taxon>Eukaryota</taxon>
        <taxon>Metazoa</taxon>
        <taxon>Chordata</taxon>
        <taxon>Craniata</taxon>
        <taxon>Vertebrata</taxon>
        <taxon>Euteleostomi</taxon>
        <taxon>Actinopterygii</taxon>
        <taxon>Neopterygii</taxon>
        <taxon>Teleostei</taxon>
        <taxon>Neoteleostei</taxon>
        <taxon>Acanthomorphata</taxon>
        <taxon>Anabantaria</taxon>
        <taxon>Synbranchiformes</taxon>
        <taxon>Synbranchidae</taxon>
        <taxon>Monopterus</taxon>
    </lineage>
</organism>
<dbReference type="Proteomes" id="UP000261600">
    <property type="component" value="Unplaced"/>
</dbReference>
<feature type="domain" description="Chemokine interleukin-8-like" evidence="3">
    <location>
        <begin position="28"/>
        <end position="88"/>
    </location>
</feature>
<dbReference type="Ensembl" id="ENSMALT00000012696.1">
    <property type="protein sequence ID" value="ENSMALP00000012429.1"/>
    <property type="gene ID" value="ENSMALG00000008818.1"/>
</dbReference>
<protein>
    <recommendedName>
        <fullName evidence="3">Chemokine interleukin-8-like domain-containing protein</fullName>
    </recommendedName>
</protein>
<feature type="signal peptide" evidence="2">
    <location>
        <begin position="1"/>
        <end position="25"/>
    </location>
</feature>
<evidence type="ECO:0000259" key="3">
    <source>
        <dbReference type="SMART" id="SM00199"/>
    </source>
</evidence>
<dbReference type="STRING" id="43700.ENSMALP00000012429"/>
<dbReference type="AlphaFoldDB" id="A0A3Q3J2F2"/>
<dbReference type="PANTHER" id="PTHR12015:SF108">
    <property type="entry name" value="C-C MOTIF CHEMOKINE 20"/>
    <property type="match status" value="1"/>
</dbReference>
<keyword evidence="2" id="KW-0732">Signal</keyword>
<dbReference type="InterPro" id="IPR001811">
    <property type="entry name" value="Chemokine_IL8-like_dom"/>
</dbReference>
<dbReference type="SMART" id="SM00199">
    <property type="entry name" value="SCY"/>
    <property type="match status" value="1"/>
</dbReference>
<keyword evidence="1" id="KW-0202">Cytokine</keyword>
<evidence type="ECO:0000313" key="4">
    <source>
        <dbReference type="Ensembl" id="ENSMALP00000012429.1"/>
    </source>
</evidence>
<evidence type="ECO:0000256" key="1">
    <source>
        <dbReference type="ARBA" id="ARBA00022514"/>
    </source>
</evidence>
<dbReference type="GO" id="GO:0005615">
    <property type="term" value="C:extracellular space"/>
    <property type="evidence" value="ECO:0007669"/>
    <property type="project" value="UniProtKB-KW"/>
</dbReference>
<evidence type="ECO:0000313" key="5">
    <source>
        <dbReference type="Proteomes" id="UP000261600"/>
    </source>
</evidence>
<dbReference type="PANTHER" id="PTHR12015">
    <property type="entry name" value="SMALL INDUCIBLE CYTOKINE A"/>
    <property type="match status" value="1"/>
</dbReference>
<dbReference type="Pfam" id="PF00048">
    <property type="entry name" value="IL8"/>
    <property type="match status" value="1"/>
</dbReference>
<name>A0A3Q3J2F2_MONAL</name>
<sequence length="111" mass="12267">MAPCGDAKLFFCILFITCCCTVTLAQIPMDCCLTVKNKEVAKALVADYRQQISGQGCAIDATILVTRNGRTLCVPADELWVQKLTIHVEKLKKLCKRNGYKGKRCNGVKPE</sequence>
<dbReference type="InterPro" id="IPR036048">
    <property type="entry name" value="Interleukin_8-like_sf"/>
</dbReference>
<accession>A0A3Q3J2F2</accession>
<dbReference type="Gene3D" id="2.40.50.40">
    <property type="match status" value="1"/>
</dbReference>
<evidence type="ECO:0000256" key="2">
    <source>
        <dbReference type="SAM" id="SignalP"/>
    </source>
</evidence>
<reference evidence="4" key="2">
    <citation type="submission" date="2025-09" db="UniProtKB">
        <authorList>
            <consortium name="Ensembl"/>
        </authorList>
    </citation>
    <scope>IDENTIFICATION</scope>
</reference>
<dbReference type="SUPFAM" id="SSF54117">
    <property type="entry name" value="Interleukin 8-like chemokines"/>
    <property type="match status" value="1"/>
</dbReference>
<dbReference type="GO" id="GO:0008009">
    <property type="term" value="F:chemokine activity"/>
    <property type="evidence" value="ECO:0007669"/>
    <property type="project" value="InterPro"/>
</dbReference>
<reference evidence="4" key="1">
    <citation type="submission" date="2025-08" db="UniProtKB">
        <authorList>
            <consortium name="Ensembl"/>
        </authorList>
    </citation>
    <scope>IDENTIFICATION</scope>
</reference>
<proteinExistence type="predicted"/>
<dbReference type="KEGG" id="malb:109957305"/>
<dbReference type="GO" id="GO:0006955">
    <property type="term" value="P:immune response"/>
    <property type="evidence" value="ECO:0007669"/>
    <property type="project" value="InterPro"/>
</dbReference>
<dbReference type="RefSeq" id="XP_020450731.1">
    <property type="nucleotide sequence ID" value="XM_020595075.1"/>
</dbReference>
<dbReference type="InterPro" id="IPR039809">
    <property type="entry name" value="Chemokine_b/g/d"/>
</dbReference>